<comment type="caution">
    <text evidence="2">The sequence shown here is derived from an EMBL/GenBank/DDBJ whole genome shotgun (WGS) entry which is preliminary data.</text>
</comment>
<protein>
    <submittedName>
        <fullName evidence="2">Uncharacterized protein</fullName>
    </submittedName>
</protein>
<evidence type="ECO:0000256" key="1">
    <source>
        <dbReference type="SAM" id="MobiDB-lite"/>
    </source>
</evidence>
<feature type="compositionally biased region" description="Basic and acidic residues" evidence="1">
    <location>
        <begin position="141"/>
        <end position="156"/>
    </location>
</feature>
<evidence type="ECO:0000313" key="2">
    <source>
        <dbReference type="EMBL" id="MDI1489686.1"/>
    </source>
</evidence>
<gene>
    <name evidence="2" type="ORF">OHK93_000884</name>
</gene>
<organism evidence="2 3">
    <name type="scientific">Ramalina farinacea</name>
    <dbReference type="NCBI Taxonomy" id="258253"/>
    <lineage>
        <taxon>Eukaryota</taxon>
        <taxon>Fungi</taxon>
        <taxon>Dikarya</taxon>
        <taxon>Ascomycota</taxon>
        <taxon>Pezizomycotina</taxon>
        <taxon>Lecanoromycetes</taxon>
        <taxon>OSLEUM clade</taxon>
        <taxon>Lecanoromycetidae</taxon>
        <taxon>Lecanorales</taxon>
        <taxon>Lecanorineae</taxon>
        <taxon>Ramalinaceae</taxon>
        <taxon>Ramalina</taxon>
    </lineage>
</organism>
<name>A0AA43QR97_9LECA</name>
<proteinExistence type="predicted"/>
<reference evidence="2" key="1">
    <citation type="journal article" date="2023" name="Genome Biol. Evol.">
        <title>First Whole Genome Sequence and Flow Cytometry Genome Size Data for the Lichen-Forming Fungus Ramalina farinacea (Ascomycota).</title>
        <authorList>
            <person name="Llewellyn T."/>
            <person name="Mian S."/>
            <person name="Hill R."/>
            <person name="Leitch I.J."/>
            <person name="Gaya E."/>
        </authorList>
    </citation>
    <scope>NUCLEOTIDE SEQUENCE</scope>
    <source>
        <strain evidence="2">LIQ254RAFAR</strain>
    </source>
</reference>
<sequence length="190" mass="21164">MTTLTGVNTARLASGPSSNPIRKFFAARERRWKAFVIECLSKSLCEGHTRLHVQDWLTGPSSQVIDVFSVAPQESSRSSSQDHVKAMLNKNGVDPARLSEREWLALSLQSPAEQRKLIRAYAKTMPKQTQEDEMPPQISKGSRDGADATKPERVPSEEEMIYRTIRRNGKEPISIILDERESAAAQAAMG</sequence>
<dbReference type="EMBL" id="JAPUFD010000010">
    <property type="protein sequence ID" value="MDI1489686.1"/>
    <property type="molecule type" value="Genomic_DNA"/>
</dbReference>
<dbReference type="AlphaFoldDB" id="A0AA43QR97"/>
<evidence type="ECO:0000313" key="3">
    <source>
        <dbReference type="Proteomes" id="UP001161017"/>
    </source>
</evidence>
<dbReference type="Proteomes" id="UP001161017">
    <property type="component" value="Unassembled WGS sequence"/>
</dbReference>
<feature type="region of interest" description="Disordered" evidence="1">
    <location>
        <begin position="124"/>
        <end position="158"/>
    </location>
</feature>
<keyword evidence="3" id="KW-1185">Reference proteome</keyword>
<accession>A0AA43QR97</accession>